<dbReference type="PANTHER" id="PTHR42734">
    <property type="entry name" value="METAL TRANSPORT SYSTEM ATP-BINDING PROTEIN TM_0124-RELATED"/>
    <property type="match status" value="1"/>
</dbReference>
<dbReference type="InterPro" id="IPR017871">
    <property type="entry name" value="ABC_transporter-like_CS"/>
</dbReference>
<name>A0A0F6R165_9CORY</name>
<dbReference type="SMART" id="SM00382">
    <property type="entry name" value="AAA"/>
    <property type="match status" value="1"/>
</dbReference>
<protein>
    <submittedName>
        <fullName evidence="6">ABC transporter ATP-binding protein</fullName>
        <ecNumber evidence="6">3.6.3.-</ecNumber>
    </submittedName>
    <submittedName>
        <fullName evidence="5">ATPase component of Mn/Zn ABC-type transporter</fullName>
    </submittedName>
</protein>
<evidence type="ECO:0000313" key="8">
    <source>
        <dbReference type="Proteomes" id="UP000271380"/>
    </source>
</evidence>
<dbReference type="SUPFAM" id="SSF52540">
    <property type="entry name" value="P-loop containing nucleoside triphosphate hydrolases"/>
    <property type="match status" value="1"/>
</dbReference>
<dbReference type="EC" id="3.6.3.-" evidence="6"/>
<keyword evidence="1" id="KW-0813">Transport</keyword>
<gene>
    <name evidence="6" type="primary">lptB</name>
    <name evidence="6" type="ORF">NCTC949_00852</name>
    <name evidence="5" type="ORF">UL82_10000</name>
</gene>
<dbReference type="PROSITE" id="PS00211">
    <property type="entry name" value="ABC_TRANSPORTER_1"/>
    <property type="match status" value="1"/>
</dbReference>
<keyword evidence="6" id="KW-0378">Hydrolase</keyword>
<keyword evidence="3 6" id="KW-0067">ATP-binding</keyword>
<evidence type="ECO:0000256" key="3">
    <source>
        <dbReference type="ARBA" id="ARBA00022840"/>
    </source>
</evidence>
<organism evidence="5 7">
    <name type="scientific">Corynebacterium kutscheri</name>
    <dbReference type="NCBI Taxonomy" id="35755"/>
    <lineage>
        <taxon>Bacteria</taxon>
        <taxon>Bacillati</taxon>
        <taxon>Actinomycetota</taxon>
        <taxon>Actinomycetes</taxon>
        <taxon>Mycobacteriales</taxon>
        <taxon>Corynebacteriaceae</taxon>
        <taxon>Corynebacterium</taxon>
    </lineage>
</organism>
<keyword evidence="2" id="KW-0547">Nucleotide-binding</keyword>
<dbReference type="InterPro" id="IPR003439">
    <property type="entry name" value="ABC_transporter-like_ATP-bd"/>
</dbReference>
<keyword evidence="7" id="KW-1185">Reference proteome</keyword>
<dbReference type="Proteomes" id="UP000033457">
    <property type="component" value="Chromosome"/>
</dbReference>
<dbReference type="InterPro" id="IPR003593">
    <property type="entry name" value="AAA+_ATPase"/>
</dbReference>
<evidence type="ECO:0000259" key="4">
    <source>
        <dbReference type="PROSITE" id="PS50893"/>
    </source>
</evidence>
<evidence type="ECO:0000313" key="7">
    <source>
        <dbReference type="Proteomes" id="UP000033457"/>
    </source>
</evidence>
<dbReference type="InterPro" id="IPR050153">
    <property type="entry name" value="Metal_Ion_Import_ABC"/>
</dbReference>
<dbReference type="GO" id="GO:0005524">
    <property type="term" value="F:ATP binding"/>
    <property type="evidence" value="ECO:0007669"/>
    <property type="project" value="UniProtKB-KW"/>
</dbReference>
<dbReference type="Pfam" id="PF00005">
    <property type="entry name" value="ABC_tran"/>
    <property type="match status" value="1"/>
</dbReference>
<dbReference type="GO" id="GO:0016887">
    <property type="term" value="F:ATP hydrolysis activity"/>
    <property type="evidence" value="ECO:0007669"/>
    <property type="project" value="InterPro"/>
</dbReference>
<dbReference type="OrthoDB" id="3282096at2"/>
<evidence type="ECO:0000313" key="5">
    <source>
        <dbReference type="EMBL" id="AKE42137.1"/>
    </source>
</evidence>
<dbReference type="EMBL" id="CP011312">
    <property type="protein sequence ID" value="AKE42137.1"/>
    <property type="molecule type" value="Genomic_DNA"/>
</dbReference>
<dbReference type="InterPro" id="IPR027417">
    <property type="entry name" value="P-loop_NTPase"/>
</dbReference>
<dbReference type="HOGENOM" id="CLU_000604_1_11_11"/>
<dbReference type="EMBL" id="LR134377">
    <property type="protein sequence ID" value="VEH05907.1"/>
    <property type="molecule type" value="Genomic_DNA"/>
</dbReference>
<accession>A0A0F6R165</accession>
<evidence type="ECO:0000256" key="1">
    <source>
        <dbReference type="ARBA" id="ARBA00022448"/>
    </source>
</evidence>
<evidence type="ECO:0000313" key="6">
    <source>
        <dbReference type="EMBL" id="VEH05907.1"/>
    </source>
</evidence>
<sequence length="204" mass="21737">MILSVEKASYGYDAPVVSDITMSVNGGEAVAVLGPNGSGKTTFLMGILGLARRFQGEMTLTASRLAYVPQVAELDRTFPVTAGDVVGMALKRRDKAAVNSALERVGLAERKNVRFGNLSGGQQQRVLVARAIVTNPELVVFDEPFNGLDAANREMLLRLFADLKANKTAIISSTHDLSLATQACEKALVVGAEPRFGKVSDVVE</sequence>
<dbReference type="PROSITE" id="PS50893">
    <property type="entry name" value="ABC_TRANSPORTER_2"/>
    <property type="match status" value="1"/>
</dbReference>
<reference evidence="6 8" key="2">
    <citation type="submission" date="2018-12" db="EMBL/GenBank/DDBJ databases">
        <authorList>
            <consortium name="Pathogen Informatics"/>
        </authorList>
    </citation>
    <scope>NUCLEOTIDE SEQUENCE [LARGE SCALE GENOMIC DNA]</scope>
    <source>
        <strain evidence="6 8">NCTC949</strain>
    </source>
</reference>
<reference evidence="5 7" key="1">
    <citation type="journal article" date="2015" name="Genome Announc.">
        <title>Complete Genome Sequence of Corynebacterium kutscheri DSM 20755, a Corynebacterial Type Strain with Remarkably Low G+C Content of Chromosomal DNA.</title>
        <authorList>
            <person name="Ruckert C."/>
            <person name="Albersmeier A."/>
            <person name="Winkler A."/>
            <person name="Tauch A."/>
        </authorList>
    </citation>
    <scope>NUCLEOTIDE SEQUENCE [LARGE SCALE GENOMIC DNA]</scope>
    <source>
        <strain evidence="5 7">DSM 20755</strain>
    </source>
</reference>
<evidence type="ECO:0000256" key="2">
    <source>
        <dbReference type="ARBA" id="ARBA00022741"/>
    </source>
</evidence>
<dbReference type="RefSeq" id="WP_046440731.1">
    <property type="nucleotide sequence ID" value="NZ_CP011312.1"/>
</dbReference>
<dbReference type="Proteomes" id="UP000271380">
    <property type="component" value="Chromosome"/>
</dbReference>
<dbReference type="AlphaFoldDB" id="A0A0F6R165"/>
<feature type="domain" description="ABC transporter" evidence="4">
    <location>
        <begin position="2"/>
        <end position="202"/>
    </location>
</feature>
<dbReference type="KEGG" id="cku:UL82_10000"/>
<proteinExistence type="predicted"/>
<dbReference type="STRING" id="35755.UL82_10000"/>
<dbReference type="Gene3D" id="3.40.50.300">
    <property type="entry name" value="P-loop containing nucleotide triphosphate hydrolases"/>
    <property type="match status" value="1"/>
</dbReference>